<name>A0A0J7K1G7_LASNI</name>
<evidence type="ECO:0000313" key="2">
    <source>
        <dbReference type="EMBL" id="KMQ84129.1"/>
    </source>
</evidence>
<protein>
    <submittedName>
        <fullName evidence="2">Uncharacterized protein</fullName>
    </submittedName>
</protein>
<gene>
    <name evidence="2" type="ORF">RF55_18343</name>
</gene>
<evidence type="ECO:0000313" key="3">
    <source>
        <dbReference type="Proteomes" id="UP000036403"/>
    </source>
</evidence>
<feature type="non-terminal residue" evidence="2">
    <location>
        <position position="1"/>
    </location>
</feature>
<dbReference type="EMBL" id="LBMM01017295">
    <property type="protein sequence ID" value="KMQ84129.1"/>
    <property type="molecule type" value="Genomic_DNA"/>
</dbReference>
<accession>A0A0J7K1G7</accession>
<dbReference type="OrthoDB" id="7699612at2759"/>
<organism evidence="2 3">
    <name type="scientific">Lasius niger</name>
    <name type="common">Black garden ant</name>
    <dbReference type="NCBI Taxonomy" id="67767"/>
    <lineage>
        <taxon>Eukaryota</taxon>
        <taxon>Metazoa</taxon>
        <taxon>Ecdysozoa</taxon>
        <taxon>Arthropoda</taxon>
        <taxon>Hexapoda</taxon>
        <taxon>Insecta</taxon>
        <taxon>Pterygota</taxon>
        <taxon>Neoptera</taxon>
        <taxon>Endopterygota</taxon>
        <taxon>Hymenoptera</taxon>
        <taxon>Apocrita</taxon>
        <taxon>Aculeata</taxon>
        <taxon>Formicoidea</taxon>
        <taxon>Formicidae</taxon>
        <taxon>Formicinae</taxon>
        <taxon>Lasius</taxon>
        <taxon>Lasius</taxon>
    </lineage>
</organism>
<proteinExistence type="predicted"/>
<evidence type="ECO:0000256" key="1">
    <source>
        <dbReference type="SAM" id="Coils"/>
    </source>
</evidence>
<comment type="caution">
    <text evidence="2">The sequence shown here is derived from an EMBL/GenBank/DDBJ whole genome shotgun (WGS) entry which is preliminary data.</text>
</comment>
<dbReference type="Proteomes" id="UP000036403">
    <property type="component" value="Unassembled WGS sequence"/>
</dbReference>
<dbReference type="AlphaFoldDB" id="A0A0J7K1G7"/>
<dbReference type="PaxDb" id="67767-A0A0J7K1G7"/>
<keyword evidence="3" id="KW-1185">Reference proteome</keyword>
<sequence length="237" mass="27026">RPVPQLKKLWANLKQGQRDALTKERQAHMATGGGPEICQTTVDPDIANITPHLMKTAPCQFNSNMTELCLNEKRDLAYELISTDQDTNVLQNKDDNDDDCVENEICNDTVILSIDTTLPLDTNNTNINNILDKSSSQETTAITDSTSSSTNVGKMRKEKRYIKQRAAMHEISCTEEKLRTERLKQIIKQEQQLANIKLQHEEKIAKLKEDHVEEINQLEVNHLKEIHNIQVQINTKN</sequence>
<keyword evidence="1" id="KW-0175">Coiled coil</keyword>
<feature type="coiled-coil region" evidence="1">
    <location>
        <begin position="190"/>
        <end position="217"/>
    </location>
</feature>
<reference evidence="2 3" key="1">
    <citation type="submission" date="2015-04" db="EMBL/GenBank/DDBJ databases">
        <title>Lasius niger genome sequencing.</title>
        <authorList>
            <person name="Konorov E.A."/>
            <person name="Nikitin M.A."/>
            <person name="Kirill M.V."/>
            <person name="Chang P."/>
        </authorList>
    </citation>
    <scope>NUCLEOTIDE SEQUENCE [LARGE SCALE GENOMIC DNA]</scope>
    <source>
        <tissue evidence="2">Whole</tissue>
    </source>
</reference>